<keyword evidence="11" id="KW-0732">Signal</keyword>
<dbReference type="EMBL" id="FUWZ01000003">
    <property type="protein sequence ID" value="SKA32396.1"/>
    <property type="molecule type" value="Genomic_DNA"/>
</dbReference>
<evidence type="ECO:0000313" key="15">
    <source>
        <dbReference type="Proteomes" id="UP000190367"/>
    </source>
</evidence>
<evidence type="ECO:0000256" key="6">
    <source>
        <dbReference type="ARBA" id="ARBA00023136"/>
    </source>
</evidence>
<gene>
    <name evidence="14" type="ORF">SAMN04488128_103657</name>
</gene>
<feature type="region of interest" description="Disordered" evidence="10">
    <location>
        <begin position="912"/>
        <end position="931"/>
    </location>
</feature>
<evidence type="ECO:0000313" key="14">
    <source>
        <dbReference type="EMBL" id="SKA32396.1"/>
    </source>
</evidence>
<evidence type="ECO:0000256" key="8">
    <source>
        <dbReference type="PROSITE-ProRule" id="PRU01360"/>
    </source>
</evidence>
<dbReference type="STRING" id="634771.SAMN04488128_103657"/>
<evidence type="ECO:0000256" key="1">
    <source>
        <dbReference type="ARBA" id="ARBA00004571"/>
    </source>
</evidence>
<evidence type="ECO:0000256" key="9">
    <source>
        <dbReference type="RuleBase" id="RU003357"/>
    </source>
</evidence>
<evidence type="ECO:0000256" key="10">
    <source>
        <dbReference type="SAM" id="MobiDB-lite"/>
    </source>
</evidence>
<keyword evidence="3 8" id="KW-1134">Transmembrane beta strand</keyword>
<dbReference type="Gene3D" id="2.40.170.20">
    <property type="entry name" value="TonB-dependent receptor, beta-barrel domain"/>
    <property type="match status" value="1"/>
</dbReference>
<accession>A0A1T4SW73</accession>
<feature type="domain" description="TonB-dependent receptor plug" evidence="13">
    <location>
        <begin position="119"/>
        <end position="224"/>
    </location>
</feature>
<feature type="domain" description="TonB-dependent receptor-like beta-barrel" evidence="12">
    <location>
        <begin position="381"/>
        <end position="975"/>
    </location>
</feature>
<sequence length="1027" mass="112831">MKFSFLRKTGFLLAFLCAIASVAMAQRTITGKVTGAPDGQGLPGVTITVPGTSTGTSTDANGVYKLPLPATAQTLTFSFLGYASQTITIGNREVINVALQSTSKGLGEVLVVGYGTQTRRDLTGTISSLKGSDIKNLPVSDAAQAMQGRVTGVDIVRSDGQPGSTPSIRIRGTGTINNSEPLVIIDGVPAGGISDINPNDIASMEVLKDASSSAIYGTRAANGVIIITSKKGNYGEKLKASVNVYKGVSNAIRYIPLLSAPDLVMLKKERYTNDGKQIDPIWNDPYYAEQRTDWQRALLGSGQVTNADVSLRGGNSSSNYLFSAGYYDEKGIVENTFFKRYTVRINSEHKLGKRIKIGENLQLTYRQNKGFDTYSSQTGLIFSALRFNPAIPVFNPDGSYGSSKASNELGDINNPVFTAQTTDGWAKNYRMLANVYAELEILDGLTLRGNYGYDGSIFNQSSFVPKVLDQTRARDHAELWNRSESNSSQLSEVFLTYNKFFRQHHVTFTGGYSQQVAKGYFFKGERWGFADESPDVRVLDNGNDIHDASGNFNPQNAIASGFVRGFYGFKEKYLLTVTFRADGSSRFAPGRRWGYFPAFSAGWRVSDETFFKDNVKFMSNLKITGGWGQLGNQNVRDFQYLAPVNKDRRYNFGESPYVGVWNSRLANPNITWEKAEMTNVSLEAGFFDNRLNAVITWFNKNTKDMLVPAAAMDLHGTAAIPDQNIGQMNNKGWELEVSYQGGNERFRYNVSANASLIKNTVTRLYEAGSYISSTNYGRQNQEISRTYEGQPLASFYGWKTNGIYQTQQEIDSDPFIAKDPNKENIKPGDVRFVDINGDGIVNELDRTNLGDPNPRVTYGIQAGAQYKGFDLSLSFAGVGGVKLYNADKMQGMDPTYPYNMYAEALQRWHGPGTSNSVPRVSLSSDNSNNRTSDRFVEKGDYFSLRNIALGYTIPAKVWGRTGISDVRVYVAAQNLFILTSYSGLTPQLGYTGDGSGTGTSDGNRQRGVDVAAYPQARTFTFGATLNF</sequence>
<protein>
    <submittedName>
        <fullName evidence="14">TonB-linked outer membrane protein, SusC/RagA family</fullName>
    </submittedName>
</protein>
<dbReference type="NCBIfam" id="TIGR04056">
    <property type="entry name" value="OMP_RagA_SusC"/>
    <property type="match status" value="1"/>
</dbReference>
<evidence type="ECO:0000259" key="12">
    <source>
        <dbReference type="Pfam" id="PF00593"/>
    </source>
</evidence>
<dbReference type="RefSeq" id="WP_078670986.1">
    <property type="nucleotide sequence ID" value="NZ_FUWZ01000003.1"/>
</dbReference>
<dbReference type="Gene3D" id="2.170.130.10">
    <property type="entry name" value="TonB-dependent receptor, plug domain"/>
    <property type="match status" value="1"/>
</dbReference>
<reference evidence="15" key="1">
    <citation type="submission" date="2017-02" db="EMBL/GenBank/DDBJ databases">
        <authorList>
            <person name="Varghese N."/>
            <person name="Submissions S."/>
        </authorList>
    </citation>
    <scope>NUCLEOTIDE SEQUENCE [LARGE SCALE GENOMIC DNA]</scope>
    <source>
        <strain evidence="15">DSM 22224</strain>
    </source>
</reference>
<name>A0A1T4SW73_9BACT</name>
<keyword evidence="2 8" id="KW-0813">Transport</keyword>
<dbReference type="InterPro" id="IPR039426">
    <property type="entry name" value="TonB-dep_rcpt-like"/>
</dbReference>
<evidence type="ECO:0000256" key="2">
    <source>
        <dbReference type="ARBA" id="ARBA00022448"/>
    </source>
</evidence>
<feature type="signal peptide" evidence="11">
    <location>
        <begin position="1"/>
        <end position="25"/>
    </location>
</feature>
<comment type="subcellular location">
    <subcellularLocation>
        <location evidence="1 8">Cell outer membrane</location>
        <topology evidence="1 8">Multi-pass membrane protein</topology>
    </subcellularLocation>
</comment>
<dbReference type="PROSITE" id="PS52016">
    <property type="entry name" value="TONB_DEPENDENT_REC_3"/>
    <property type="match status" value="1"/>
</dbReference>
<dbReference type="OrthoDB" id="9768177at2"/>
<evidence type="ECO:0000256" key="3">
    <source>
        <dbReference type="ARBA" id="ARBA00022452"/>
    </source>
</evidence>
<dbReference type="InterPro" id="IPR000531">
    <property type="entry name" value="Beta-barrel_TonB"/>
</dbReference>
<dbReference type="InterPro" id="IPR012910">
    <property type="entry name" value="Plug_dom"/>
</dbReference>
<keyword evidence="15" id="KW-1185">Reference proteome</keyword>
<keyword evidence="7 8" id="KW-0998">Cell outer membrane</keyword>
<proteinExistence type="inferred from homology"/>
<keyword evidence="6 8" id="KW-0472">Membrane</keyword>
<dbReference type="AlphaFoldDB" id="A0A1T4SW73"/>
<comment type="similarity">
    <text evidence="8 9">Belongs to the TonB-dependent receptor family.</text>
</comment>
<dbReference type="InterPro" id="IPR036942">
    <property type="entry name" value="Beta-barrel_TonB_sf"/>
</dbReference>
<evidence type="ECO:0000256" key="7">
    <source>
        <dbReference type="ARBA" id="ARBA00023237"/>
    </source>
</evidence>
<dbReference type="NCBIfam" id="TIGR04057">
    <property type="entry name" value="SusC_RagA_signa"/>
    <property type="match status" value="1"/>
</dbReference>
<dbReference type="GO" id="GO:0009279">
    <property type="term" value="C:cell outer membrane"/>
    <property type="evidence" value="ECO:0007669"/>
    <property type="project" value="UniProtKB-SubCell"/>
</dbReference>
<dbReference type="Proteomes" id="UP000190367">
    <property type="component" value="Unassembled WGS sequence"/>
</dbReference>
<dbReference type="InterPro" id="IPR023996">
    <property type="entry name" value="TonB-dep_OMP_SusC/RagA"/>
</dbReference>
<evidence type="ECO:0000259" key="13">
    <source>
        <dbReference type="Pfam" id="PF07715"/>
    </source>
</evidence>
<evidence type="ECO:0000256" key="5">
    <source>
        <dbReference type="ARBA" id="ARBA00023077"/>
    </source>
</evidence>
<evidence type="ECO:0000256" key="4">
    <source>
        <dbReference type="ARBA" id="ARBA00022692"/>
    </source>
</evidence>
<dbReference type="Pfam" id="PF00593">
    <property type="entry name" value="TonB_dep_Rec_b-barrel"/>
    <property type="match status" value="1"/>
</dbReference>
<keyword evidence="4 8" id="KW-0812">Transmembrane</keyword>
<feature type="chain" id="PRO_5012549589" evidence="11">
    <location>
        <begin position="26"/>
        <end position="1027"/>
    </location>
</feature>
<feature type="compositionally biased region" description="Low complexity" evidence="10">
    <location>
        <begin position="921"/>
        <end position="930"/>
    </location>
</feature>
<organism evidence="14 15">
    <name type="scientific">Chitinophaga eiseniae</name>
    <dbReference type="NCBI Taxonomy" id="634771"/>
    <lineage>
        <taxon>Bacteria</taxon>
        <taxon>Pseudomonadati</taxon>
        <taxon>Bacteroidota</taxon>
        <taxon>Chitinophagia</taxon>
        <taxon>Chitinophagales</taxon>
        <taxon>Chitinophagaceae</taxon>
        <taxon>Chitinophaga</taxon>
    </lineage>
</organism>
<dbReference type="Pfam" id="PF07715">
    <property type="entry name" value="Plug"/>
    <property type="match status" value="1"/>
</dbReference>
<dbReference type="Gene3D" id="2.60.40.1120">
    <property type="entry name" value="Carboxypeptidase-like, regulatory domain"/>
    <property type="match status" value="1"/>
</dbReference>
<evidence type="ECO:0000256" key="11">
    <source>
        <dbReference type="SAM" id="SignalP"/>
    </source>
</evidence>
<dbReference type="SUPFAM" id="SSF49464">
    <property type="entry name" value="Carboxypeptidase regulatory domain-like"/>
    <property type="match status" value="1"/>
</dbReference>
<dbReference type="Pfam" id="PF13715">
    <property type="entry name" value="CarbopepD_reg_2"/>
    <property type="match status" value="1"/>
</dbReference>
<keyword evidence="5 9" id="KW-0798">TonB box</keyword>
<dbReference type="InterPro" id="IPR008969">
    <property type="entry name" value="CarboxyPept-like_regulatory"/>
</dbReference>
<dbReference type="InterPro" id="IPR037066">
    <property type="entry name" value="Plug_dom_sf"/>
</dbReference>
<dbReference type="SUPFAM" id="SSF56935">
    <property type="entry name" value="Porins"/>
    <property type="match status" value="1"/>
</dbReference>
<dbReference type="InterPro" id="IPR023997">
    <property type="entry name" value="TonB-dep_OMP_SusC/RagA_CS"/>
</dbReference>